<organism evidence="3 4">
    <name type="scientific">Rubrimonas cliftonensis</name>
    <dbReference type="NCBI Taxonomy" id="89524"/>
    <lineage>
        <taxon>Bacteria</taxon>
        <taxon>Pseudomonadati</taxon>
        <taxon>Pseudomonadota</taxon>
        <taxon>Alphaproteobacteria</taxon>
        <taxon>Rhodobacterales</taxon>
        <taxon>Paracoccaceae</taxon>
        <taxon>Rubrimonas</taxon>
    </lineage>
</organism>
<feature type="transmembrane region" description="Helical" evidence="2">
    <location>
        <begin position="191"/>
        <end position="211"/>
    </location>
</feature>
<keyword evidence="2" id="KW-1133">Transmembrane helix</keyword>
<keyword evidence="2" id="KW-0812">Transmembrane</keyword>
<protein>
    <submittedName>
        <fullName evidence="3">Uncharacterized protein</fullName>
    </submittedName>
</protein>
<dbReference type="AlphaFoldDB" id="A0A1H4BZX8"/>
<keyword evidence="2" id="KW-0472">Membrane</keyword>
<name>A0A1H4BZX8_9RHOB</name>
<evidence type="ECO:0000256" key="2">
    <source>
        <dbReference type="SAM" id="Phobius"/>
    </source>
</evidence>
<feature type="region of interest" description="Disordered" evidence="1">
    <location>
        <begin position="218"/>
        <end position="239"/>
    </location>
</feature>
<proteinExistence type="predicted"/>
<keyword evidence="4" id="KW-1185">Reference proteome</keyword>
<dbReference type="Proteomes" id="UP000198703">
    <property type="component" value="Unassembled WGS sequence"/>
</dbReference>
<feature type="transmembrane region" description="Helical" evidence="2">
    <location>
        <begin position="119"/>
        <end position="139"/>
    </location>
</feature>
<dbReference type="EMBL" id="FNQM01000006">
    <property type="protein sequence ID" value="SEA53627.1"/>
    <property type="molecule type" value="Genomic_DNA"/>
</dbReference>
<evidence type="ECO:0000256" key="1">
    <source>
        <dbReference type="SAM" id="MobiDB-lite"/>
    </source>
</evidence>
<feature type="transmembrane region" description="Helical" evidence="2">
    <location>
        <begin position="160"/>
        <end position="179"/>
    </location>
</feature>
<gene>
    <name evidence="3" type="ORF">SAMN05444370_106130</name>
</gene>
<evidence type="ECO:0000313" key="3">
    <source>
        <dbReference type="EMBL" id="SEA53627.1"/>
    </source>
</evidence>
<sequence>MQRGARLVGAVMRHSIWLVAMYGLGVGFVLLFVASPTLVDIVSACKVVSLLALVYANRETPESIDIDHRPEVSAINFAIIGASALVLLMMVVKIVVDDHAMVTIAPAGQIALIWFSANAYWVSTLPVFGYFALDFYIALGRGSSPQDREAAWEFVIFRDLVCIAPLALVLALAEVYTTFSPLPDAAQSAEFFFGGALTVILLGSAVATKALNVSQAHRREAGTVRPTPLSRPMPVSAKG</sequence>
<dbReference type="RefSeq" id="WP_093253641.1">
    <property type="nucleotide sequence ID" value="NZ_FNQM01000006.1"/>
</dbReference>
<feature type="transmembrane region" description="Helical" evidence="2">
    <location>
        <begin position="12"/>
        <end position="32"/>
    </location>
</feature>
<reference evidence="3 4" key="1">
    <citation type="submission" date="2016-10" db="EMBL/GenBank/DDBJ databases">
        <authorList>
            <person name="de Groot N.N."/>
        </authorList>
    </citation>
    <scope>NUCLEOTIDE SEQUENCE [LARGE SCALE GENOMIC DNA]</scope>
    <source>
        <strain evidence="3 4">DSM 15345</strain>
    </source>
</reference>
<evidence type="ECO:0000313" key="4">
    <source>
        <dbReference type="Proteomes" id="UP000198703"/>
    </source>
</evidence>
<accession>A0A1H4BZX8</accession>
<feature type="transmembrane region" description="Helical" evidence="2">
    <location>
        <begin position="77"/>
        <end position="96"/>
    </location>
</feature>